<dbReference type="Pfam" id="PF13487">
    <property type="entry name" value="HD_5"/>
    <property type="match status" value="1"/>
</dbReference>
<dbReference type="Gene3D" id="1.10.3210.10">
    <property type="entry name" value="Hypothetical protein af1432"/>
    <property type="match status" value="1"/>
</dbReference>
<dbReference type="Proteomes" id="UP001232493">
    <property type="component" value="Chromosome"/>
</dbReference>
<dbReference type="PANTHER" id="PTHR43155">
    <property type="entry name" value="CYCLIC DI-GMP PHOSPHODIESTERASE PA4108-RELATED"/>
    <property type="match status" value="1"/>
</dbReference>
<keyword evidence="3" id="KW-1185">Reference proteome</keyword>
<name>A0ABY8PTB0_9BACT</name>
<dbReference type="CDD" id="cd00077">
    <property type="entry name" value="HDc"/>
    <property type="match status" value="1"/>
</dbReference>
<sequence length="565" mass="66293">MIKIFNLEIIKRAINIFSRTLFQNKELFIGLAVNLEGTSFLNIFTFDNLNKEYFEYSEDVVFEVPQKMYDVFEEKRESQFKVTFSNEFSFLINNRFDNFIIKTILLPEKEKNYGFFYLISKDEIVFDNRDVFSRFISIFEKNIDAVYFNKYSKYSINAFVKNYLTLLQNHSEVLYEHSLRVSDLTNIMGSLLGLDEESLYRLQIASFIHDIGYIWFSEKALEEIFDIQNGREKDHMISMHLKRLEEMFFGNVLMKPYVDLALNHHENMAGTGYFKKKDLSIEDNILIVANYIDENIVLSGNQETENIIKYLEKNAGKLYDKNVVNAAIEALKIYYTEFDNGKFSGLALKSKTINLRYEGLGEELIELTGIVEKVLGDMLYVNVRTMDQINIGSILKVKITTKDFPLIAKAQVILKNPYGYIIKIIEKRETKKSKLKVFWNFEFLIGHKNEITPLLKEKLTPVIWNVLKSKMKPARCKVFGAEGMIFSILQEDDVFKQDDVIMIYIEEFGEKLFIPASLISKKKLLYHNEYEAKFFELPERLQSAIYRIIFRRQSSIRKMGSISEL</sequence>
<dbReference type="SUPFAM" id="SSF109604">
    <property type="entry name" value="HD-domain/PDEase-like"/>
    <property type="match status" value="1"/>
</dbReference>
<accession>A0ABY8PTB0</accession>
<organism evidence="2 3">
    <name type="scientific">Marinitoga aeolica</name>
    <dbReference type="NCBI Taxonomy" id="2809031"/>
    <lineage>
        <taxon>Bacteria</taxon>
        <taxon>Thermotogati</taxon>
        <taxon>Thermotogota</taxon>
        <taxon>Thermotogae</taxon>
        <taxon>Petrotogales</taxon>
        <taxon>Petrotogaceae</taxon>
        <taxon>Marinitoga</taxon>
    </lineage>
</organism>
<feature type="domain" description="HD/PDEase" evidence="1">
    <location>
        <begin position="170"/>
        <end position="304"/>
    </location>
</feature>
<dbReference type="EMBL" id="CP069362">
    <property type="protein sequence ID" value="WGS65850.1"/>
    <property type="molecule type" value="Genomic_DNA"/>
</dbReference>
<evidence type="ECO:0000259" key="1">
    <source>
        <dbReference type="SMART" id="SM00471"/>
    </source>
</evidence>
<dbReference type="InterPro" id="IPR003607">
    <property type="entry name" value="HD/PDEase_dom"/>
</dbReference>
<evidence type="ECO:0000313" key="2">
    <source>
        <dbReference type="EMBL" id="WGS65850.1"/>
    </source>
</evidence>
<protein>
    <submittedName>
        <fullName evidence="2">HD domain-containing protein</fullName>
    </submittedName>
</protein>
<dbReference type="PANTHER" id="PTHR43155:SF2">
    <property type="entry name" value="CYCLIC DI-GMP PHOSPHODIESTERASE PA4108"/>
    <property type="match status" value="1"/>
</dbReference>
<gene>
    <name evidence="2" type="ORF">JRV97_04685</name>
</gene>
<proteinExistence type="predicted"/>
<evidence type="ECO:0000313" key="3">
    <source>
        <dbReference type="Proteomes" id="UP001232493"/>
    </source>
</evidence>
<dbReference type="SMART" id="SM00471">
    <property type="entry name" value="HDc"/>
    <property type="match status" value="1"/>
</dbReference>
<reference evidence="2 3" key="1">
    <citation type="submission" date="2021-02" db="EMBL/GenBank/DDBJ databases">
        <title>Characterization of Marinitoga sp. nov. str. BP5-C20A.</title>
        <authorList>
            <person name="Erauso G."/>
            <person name="Postec A."/>
        </authorList>
    </citation>
    <scope>NUCLEOTIDE SEQUENCE [LARGE SCALE GENOMIC DNA]</scope>
    <source>
        <strain evidence="2 3">BP5-C20A</strain>
    </source>
</reference>
<dbReference type="RefSeq" id="WP_281000675.1">
    <property type="nucleotide sequence ID" value="NZ_CP069362.1"/>
</dbReference>